<feature type="compositionally biased region" description="Basic and acidic residues" evidence="1">
    <location>
        <begin position="213"/>
        <end position="226"/>
    </location>
</feature>
<dbReference type="STRING" id="329884.A0A4U0X1B8"/>
<sequence length="412" mass="44963">MLGATAGAAIAWAMFKSEGNNARDEAAYAASSRSRSATRQASNIEGLQRNYSTTESHASNKHRNFSVTESAYSRKYPPRSLARSMGQARRTIEPAPYYNANEVEEAISRYTSSRRPAPPRRSKTIDAVDYAPISRAGRESHYTAKRSATMPFDEPAAYPEAPKSTRSTTRHTIASRRGTAQPIVDEDEEPLEPLPRDTTSHYTTTSRRSPRQSVREEDQYLKRRDSGISMGSHRSQHSHRSRRSTMANDQGSSASTLKPSRRGSDAAAAVPLPASKAPSRASTTRRPPPPPPQSRAQSYVTAAQVPIPESHHGAGYAAESAEDSDGLGDARTVIPDDSISCVDFSKPRSSARSSHKSSKHESRRSETAGSDRTVRPARDHGSSRHSAATLPARAREEHYSSNGKKRSTASYA</sequence>
<feature type="region of interest" description="Disordered" evidence="1">
    <location>
        <begin position="23"/>
        <end position="88"/>
    </location>
</feature>
<keyword evidence="3" id="KW-1185">Reference proteome</keyword>
<proteinExistence type="predicted"/>
<dbReference type="EMBL" id="NAJQ01000451">
    <property type="protein sequence ID" value="TKA69387.1"/>
    <property type="molecule type" value="Genomic_DNA"/>
</dbReference>
<accession>A0A4U0X1B8</accession>
<comment type="caution">
    <text evidence="2">The sequence shown here is derived from an EMBL/GenBank/DDBJ whole genome shotgun (WGS) entry which is preliminary data.</text>
</comment>
<feature type="compositionally biased region" description="Polar residues" evidence="1">
    <location>
        <begin position="245"/>
        <end position="258"/>
    </location>
</feature>
<dbReference type="AlphaFoldDB" id="A0A4U0X1B8"/>
<feature type="region of interest" description="Disordered" evidence="1">
    <location>
        <begin position="109"/>
        <end position="412"/>
    </location>
</feature>
<dbReference type="Proteomes" id="UP000309340">
    <property type="component" value="Unassembled WGS sequence"/>
</dbReference>
<feature type="compositionally biased region" description="Low complexity" evidence="1">
    <location>
        <begin position="27"/>
        <end position="42"/>
    </location>
</feature>
<feature type="compositionally biased region" description="Basic and acidic residues" evidence="1">
    <location>
        <begin position="372"/>
        <end position="382"/>
    </location>
</feature>
<evidence type="ECO:0000313" key="2">
    <source>
        <dbReference type="EMBL" id="TKA69387.1"/>
    </source>
</evidence>
<evidence type="ECO:0000313" key="3">
    <source>
        <dbReference type="Proteomes" id="UP000309340"/>
    </source>
</evidence>
<reference evidence="2 3" key="1">
    <citation type="submission" date="2017-03" db="EMBL/GenBank/DDBJ databases">
        <title>Genomes of endolithic fungi from Antarctica.</title>
        <authorList>
            <person name="Coleine C."/>
            <person name="Masonjones S."/>
            <person name="Stajich J.E."/>
        </authorList>
    </citation>
    <scope>NUCLEOTIDE SEQUENCE [LARGE SCALE GENOMIC DNA]</scope>
    <source>
        <strain evidence="2 3">CCFEE 5184</strain>
    </source>
</reference>
<feature type="compositionally biased region" description="Low complexity" evidence="1">
    <location>
        <begin position="265"/>
        <end position="285"/>
    </location>
</feature>
<gene>
    <name evidence="2" type="ORF">B0A55_08682</name>
</gene>
<feature type="compositionally biased region" description="Polar residues" evidence="1">
    <location>
        <begin position="43"/>
        <end position="57"/>
    </location>
</feature>
<dbReference type="OrthoDB" id="10249419at2759"/>
<protein>
    <submittedName>
        <fullName evidence="2">Uncharacterized protein</fullName>
    </submittedName>
</protein>
<feature type="compositionally biased region" description="Basic residues" evidence="1">
    <location>
        <begin position="403"/>
        <end position="412"/>
    </location>
</feature>
<organism evidence="2 3">
    <name type="scientific">Friedmanniomyces simplex</name>
    <dbReference type="NCBI Taxonomy" id="329884"/>
    <lineage>
        <taxon>Eukaryota</taxon>
        <taxon>Fungi</taxon>
        <taxon>Dikarya</taxon>
        <taxon>Ascomycota</taxon>
        <taxon>Pezizomycotina</taxon>
        <taxon>Dothideomycetes</taxon>
        <taxon>Dothideomycetidae</taxon>
        <taxon>Mycosphaerellales</taxon>
        <taxon>Teratosphaeriaceae</taxon>
        <taxon>Friedmanniomyces</taxon>
    </lineage>
</organism>
<name>A0A4U0X1B8_9PEZI</name>
<feature type="compositionally biased region" description="Basic residues" evidence="1">
    <location>
        <begin position="234"/>
        <end position="243"/>
    </location>
</feature>
<evidence type="ECO:0000256" key="1">
    <source>
        <dbReference type="SAM" id="MobiDB-lite"/>
    </source>
</evidence>